<dbReference type="InterPro" id="IPR050698">
    <property type="entry name" value="MBL"/>
</dbReference>
<dbReference type="SUPFAM" id="SSF56281">
    <property type="entry name" value="Metallo-hydrolase/oxidoreductase"/>
    <property type="match status" value="1"/>
</dbReference>
<dbReference type="PANTHER" id="PTHR11203">
    <property type="entry name" value="CLEAVAGE AND POLYADENYLATION SPECIFICITY FACTOR FAMILY MEMBER"/>
    <property type="match status" value="1"/>
</dbReference>
<evidence type="ECO:0000256" key="1">
    <source>
        <dbReference type="ARBA" id="ARBA00022801"/>
    </source>
</evidence>
<evidence type="ECO:0000259" key="2">
    <source>
        <dbReference type="SMART" id="SM01027"/>
    </source>
</evidence>
<dbReference type="GO" id="GO:0016787">
    <property type="term" value="F:hydrolase activity"/>
    <property type="evidence" value="ECO:0007669"/>
    <property type="project" value="UniProtKB-KW"/>
</dbReference>
<keyword evidence="1" id="KW-0378">Hydrolase</keyword>
<dbReference type="Pfam" id="PF10996">
    <property type="entry name" value="Beta-Casp"/>
    <property type="match status" value="1"/>
</dbReference>
<protein>
    <recommendedName>
        <fullName evidence="2">Beta-Casp domain-containing protein</fullName>
    </recommendedName>
</protein>
<comment type="caution">
    <text evidence="3">The sequence shown here is derived from an EMBL/GenBank/DDBJ whole genome shotgun (WGS) entry which is preliminary data.</text>
</comment>
<evidence type="ECO:0000313" key="3">
    <source>
        <dbReference type="EMBL" id="KAJ8431648.1"/>
    </source>
</evidence>
<dbReference type="PANTHER" id="PTHR11203:SF37">
    <property type="entry name" value="INTEGRATOR COMPLEX SUBUNIT 11"/>
    <property type="match status" value="1"/>
</dbReference>
<dbReference type="GO" id="GO:0016180">
    <property type="term" value="P:snRNA processing"/>
    <property type="evidence" value="ECO:0007669"/>
    <property type="project" value="TreeGrafter"/>
</dbReference>
<dbReference type="GO" id="GO:0004521">
    <property type="term" value="F:RNA endonuclease activity"/>
    <property type="evidence" value="ECO:0007669"/>
    <property type="project" value="TreeGrafter"/>
</dbReference>
<sequence>MEKNKSSIREKHKKRVKKKKSSLTIQANMYHKMLISWTSQKVKEAYTTRNAFDFKHVCNFDRSLINAPGPCVLFATPGMINGGFSLEVFKHWATSEKNLVTLPGYCVAGTIGHKLMSGKPTKIDLDQNTQIDVRCQTLLSWEFQVPEWSIELLLL</sequence>
<dbReference type="Proteomes" id="UP001153076">
    <property type="component" value="Unassembled WGS sequence"/>
</dbReference>
<feature type="domain" description="Beta-Casp" evidence="2">
    <location>
        <begin position="10"/>
        <end position="115"/>
    </location>
</feature>
<keyword evidence="4" id="KW-1185">Reference proteome</keyword>
<name>A0A9Q1JV65_9CARY</name>
<dbReference type="GO" id="GO:0005634">
    <property type="term" value="C:nucleus"/>
    <property type="evidence" value="ECO:0007669"/>
    <property type="project" value="TreeGrafter"/>
</dbReference>
<dbReference type="AlphaFoldDB" id="A0A9Q1JV65"/>
<proteinExistence type="predicted"/>
<dbReference type="EMBL" id="JAKOGI010000675">
    <property type="protein sequence ID" value="KAJ8431648.1"/>
    <property type="molecule type" value="Genomic_DNA"/>
</dbReference>
<reference evidence="3" key="1">
    <citation type="submission" date="2022-04" db="EMBL/GenBank/DDBJ databases">
        <title>Carnegiea gigantea Genome sequencing and assembly v2.</title>
        <authorList>
            <person name="Copetti D."/>
            <person name="Sanderson M.J."/>
            <person name="Burquez A."/>
            <person name="Wojciechowski M.F."/>
        </authorList>
    </citation>
    <scope>NUCLEOTIDE SEQUENCE</scope>
    <source>
        <strain evidence="3">SGP5-SGP5p</strain>
        <tissue evidence="3">Aerial part</tissue>
    </source>
</reference>
<dbReference type="Gene3D" id="3.40.50.10890">
    <property type="match status" value="1"/>
</dbReference>
<dbReference type="InterPro" id="IPR036866">
    <property type="entry name" value="RibonucZ/Hydroxyglut_hydro"/>
</dbReference>
<dbReference type="SMART" id="SM01027">
    <property type="entry name" value="Beta-Casp"/>
    <property type="match status" value="1"/>
</dbReference>
<dbReference type="InterPro" id="IPR022712">
    <property type="entry name" value="Beta_Casp"/>
</dbReference>
<gene>
    <name evidence="3" type="ORF">Cgig2_018746</name>
</gene>
<dbReference type="OrthoDB" id="10249535at2759"/>
<organism evidence="3 4">
    <name type="scientific">Carnegiea gigantea</name>
    <dbReference type="NCBI Taxonomy" id="171969"/>
    <lineage>
        <taxon>Eukaryota</taxon>
        <taxon>Viridiplantae</taxon>
        <taxon>Streptophyta</taxon>
        <taxon>Embryophyta</taxon>
        <taxon>Tracheophyta</taxon>
        <taxon>Spermatophyta</taxon>
        <taxon>Magnoliopsida</taxon>
        <taxon>eudicotyledons</taxon>
        <taxon>Gunneridae</taxon>
        <taxon>Pentapetalae</taxon>
        <taxon>Caryophyllales</taxon>
        <taxon>Cactineae</taxon>
        <taxon>Cactaceae</taxon>
        <taxon>Cactoideae</taxon>
        <taxon>Echinocereeae</taxon>
        <taxon>Carnegiea</taxon>
    </lineage>
</organism>
<accession>A0A9Q1JV65</accession>
<evidence type="ECO:0000313" key="4">
    <source>
        <dbReference type="Proteomes" id="UP001153076"/>
    </source>
</evidence>